<gene>
    <name evidence="2" type="ORF">A6D6_01100</name>
</gene>
<organism evidence="2 3">
    <name type="scientific">Alcanivorax xiamenensis</name>
    <dbReference type="NCBI Taxonomy" id="1177156"/>
    <lineage>
        <taxon>Bacteria</taxon>
        <taxon>Pseudomonadati</taxon>
        <taxon>Pseudomonadota</taxon>
        <taxon>Gammaproteobacteria</taxon>
        <taxon>Oceanospirillales</taxon>
        <taxon>Alcanivoracaceae</taxon>
        <taxon>Alcanivorax</taxon>
    </lineage>
</organism>
<sequence>MTMPSLSLLNGFSTSAIAVPDHLTPITDRGAECAAIEAGLRPQQVATIWRHARGLYRTGMNPAIALCLRRQGQVFLNRTLGYADADQRRRLTTDTPVCLFSASKAVTAMLVHHLAEQGELDLDRPVCDYIPEYGAMGKHRTTLMHVLTHRAGVPRIHEPVAAEDLFDYDRIMALLCRAKPENPGRQQAYHAITAGFVLGEVIRRVTGESINALLDRVIRRPMGMRYFTFGLREPAVAPAKNAVTGLQLPPVNAFLTHAVGAPLDEVVDLSNDPRFLDATIPAGNLYATAEEAGRFFQMLLDDGRYQGQRLFRPETVRFATGRAATKGGRLDRTLMVPLAFSPGFMLGARALSLYGPGTSNAFGHLGFISIYCWADRDRDLAGALLTTGKAALGRHFPALLKLQMAINRHTA</sequence>
<dbReference type="InterPro" id="IPR012338">
    <property type="entry name" value="Beta-lactam/transpept-like"/>
</dbReference>
<evidence type="ECO:0000259" key="1">
    <source>
        <dbReference type="Pfam" id="PF00144"/>
    </source>
</evidence>
<protein>
    <recommendedName>
        <fullName evidence="1">Beta-lactamase-related domain-containing protein</fullName>
    </recommendedName>
</protein>
<dbReference type="EMBL" id="AQPF01000005">
    <property type="protein sequence ID" value="KAF0807101.1"/>
    <property type="molecule type" value="Genomic_DNA"/>
</dbReference>
<dbReference type="Gene3D" id="3.40.710.10">
    <property type="entry name" value="DD-peptidase/beta-lactamase superfamily"/>
    <property type="match status" value="1"/>
</dbReference>
<dbReference type="PANTHER" id="PTHR43283">
    <property type="entry name" value="BETA-LACTAMASE-RELATED"/>
    <property type="match status" value="1"/>
</dbReference>
<name>A0ABQ6YAZ3_9GAMM</name>
<dbReference type="InterPro" id="IPR050789">
    <property type="entry name" value="Diverse_Enzym_Activities"/>
</dbReference>
<evidence type="ECO:0000313" key="3">
    <source>
        <dbReference type="Proteomes" id="UP000771797"/>
    </source>
</evidence>
<dbReference type="InterPro" id="IPR001466">
    <property type="entry name" value="Beta-lactam-related"/>
</dbReference>
<dbReference type="Pfam" id="PF00144">
    <property type="entry name" value="Beta-lactamase"/>
    <property type="match status" value="1"/>
</dbReference>
<evidence type="ECO:0000313" key="2">
    <source>
        <dbReference type="EMBL" id="KAF0807101.1"/>
    </source>
</evidence>
<dbReference type="PANTHER" id="PTHR43283:SF3">
    <property type="entry name" value="BETA-LACTAMASE FAMILY PROTEIN (AFU_ORTHOLOGUE AFUA_5G07500)"/>
    <property type="match status" value="1"/>
</dbReference>
<feature type="domain" description="Beta-lactamase-related" evidence="1">
    <location>
        <begin position="55"/>
        <end position="390"/>
    </location>
</feature>
<keyword evidence="3" id="KW-1185">Reference proteome</keyword>
<dbReference type="Proteomes" id="UP000771797">
    <property type="component" value="Unassembled WGS sequence"/>
</dbReference>
<reference evidence="2 3" key="1">
    <citation type="submission" date="2012-09" db="EMBL/GenBank/DDBJ databases">
        <title>Genome Sequence of alkane-degrading Bacterium Alcanivorax sp. 6-D-6.</title>
        <authorList>
            <person name="Lai Q."/>
            <person name="Shao Z."/>
        </authorList>
    </citation>
    <scope>NUCLEOTIDE SEQUENCE [LARGE SCALE GENOMIC DNA]</scope>
    <source>
        <strain evidence="2 3">6-D-6</strain>
    </source>
</reference>
<dbReference type="SUPFAM" id="SSF56601">
    <property type="entry name" value="beta-lactamase/transpeptidase-like"/>
    <property type="match status" value="1"/>
</dbReference>
<comment type="caution">
    <text evidence="2">The sequence shown here is derived from an EMBL/GenBank/DDBJ whole genome shotgun (WGS) entry which is preliminary data.</text>
</comment>
<proteinExistence type="predicted"/>
<accession>A0ABQ6YAZ3</accession>